<keyword evidence="3" id="KW-1185">Reference proteome</keyword>
<evidence type="ECO:0000313" key="2">
    <source>
        <dbReference type="EMBL" id="NHC12323.1"/>
    </source>
</evidence>
<protein>
    <recommendedName>
        <fullName evidence="4">Secreted protein</fullName>
    </recommendedName>
</protein>
<dbReference type="EMBL" id="JAANNP010000001">
    <property type="protein sequence ID" value="NHC12323.1"/>
    <property type="molecule type" value="Genomic_DNA"/>
</dbReference>
<name>A0ABX0GPE4_9ACTN</name>
<reference evidence="2 3" key="1">
    <citation type="submission" date="2020-03" db="EMBL/GenBank/DDBJ databases">
        <title>Two novel Motilibacter sp.</title>
        <authorList>
            <person name="Liu S."/>
        </authorList>
    </citation>
    <scope>NUCLEOTIDE SEQUENCE [LARGE SCALE GENOMIC DNA]</scope>
    <source>
        <strain evidence="2 3">E257</strain>
    </source>
</reference>
<feature type="signal peptide" evidence="1">
    <location>
        <begin position="1"/>
        <end position="25"/>
    </location>
</feature>
<accession>A0ABX0GPE4</accession>
<keyword evidence="1" id="KW-0732">Signal</keyword>
<gene>
    <name evidence="2" type="ORF">G9H71_00820</name>
</gene>
<evidence type="ECO:0000313" key="3">
    <source>
        <dbReference type="Proteomes" id="UP000800981"/>
    </source>
</evidence>
<evidence type="ECO:0008006" key="4">
    <source>
        <dbReference type="Google" id="ProtNLM"/>
    </source>
</evidence>
<sequence length="137" mass="14501">MSILKKATAFALGAALALPVAVATAAPSSAASPSYAKLRISASTAYPGYYYVSSYGYVAGAPAYSTIKMRLKGDDAAFDDDLRYEVSGYACNGNFSLNALVPRDVLDEDWEGCDEVYATVTSSTGWKTNTANVNMCF</sequence>
<feature type="chain" id="PRO_5046756924" description="Secreted protein" evidence="1">
    <location>
        <begin position="26"/>
        <end position="137"/>
    </location>
</feature>
<dbReference type="Proteomes" id="UP000800981">
    <property type="component" value="Unassembled WGS sequence"/>
</dbReference>
<organism evidence="2 3">
    <name type="scientific">Motilibacter deserti</name>
    <dbReference type="NCBI Taxonomy" id="2714956"/>
    <lineage>
        <taxon>Bacteria</taxon>
        <taxon>Bacillati</taxon>
        <taxon>Actinomycetota</taxon>
        <taxon>Actinomycetes</taxon>
        <taxon>Motilibacterales</taxon>
        <taxon>Motilibacteraceae</taxon>
        <taxon>Motilibacter</taxon>
    </lineage>
</organism>
<dbReference type="RefSeq" id="WP_166276480.1">
    <property type="nucleotide sequence ID" value="NZ_JAANNP010000001.1"/>
</dbReference>
<comment type="caution">
    <text evidence="2">The sequence shown here is derived from an EMBL/GenBank/DDBJ whole genome shotgun (WGS) entry which is preliminary data.</text>
</comment>
<evidence type="ECO:0000256" key="1">
    <source>
        <dbReference type="SAM" id="SignalP"/>
    </source>
</evidence>
<proteinExistence type="predicted"/>